<proteinExistence type="predicted"/>
<gene>
    <name evidence="2" type="ORF">EV215_1424</name>
</gene>
<dbReference type="PANTHER" id="PTHR43575">
    <property type="entry name" value="PROTEIN ABCI7, CHLOROPLASTIC"/>
    <property type="match status" value="1"/>
</dbReference>
<feature type="domain" description="SUF system FeS cluster assembly SufBD core" evidence="1">
    <location>
        <begin position="101"/>
        <end position="327"/>
    </location>
</feature>
<dbReference type="GO" id="GO:0016226">
    <property type="term" value="P:iron-sulfur cluster assembly"/>
    <property type="evidence" value="ECO:0007669"/>
    <property type="project" value="InterPro"/>
</dbReference>
<sequence>MFESYKKFNKDKLDILNSLEKPNWRRVGYQYEFKFDKIRELSKISDNDIIKIDEKIIKKIEFKNSFKENDYFIKMAELFFNSGVYIDNNKNSKYYFSFKGDKENNNILDYNIIIARENSESSIIFDYTGDIDVFRNSLFKIKAEKNAVINIFFVQRLSENSESFSNIIVEADRTSKVNQYFFSMGSKINMISNNVYLLDKEARSEVYSVYIGDKNKKIDLEFTTNHRAPYTESIIEGRGVLKDNSKKVFRGNLQFDRGAKKSIGKESEFTLLLNKNIKSDSIPTLKCDEDDVIGEHAASAGQLNDEKLFYLMQRGFDEKAAKKIIVMSSLKPIISKINNKKLVERLYNIIEERFS</sequence>
<dbReference type="AlphaFoldDB" id="A0AA46DYD8"/>
<protein>
    <submittedName>
        <fullName evidence="2">Iron-regulated ABC transporter permease protein SufD</fullName>
    </submittedName>
</protein>
<dbReference type="PANTHER" id="PTHR43575:SF1">
    <property type="entry name" value="PROTEIN ABCI7, CHLOROPLASTIC"/>
    <property type="match status" value="1"/>
</dbReference>
<reference evidence="2 3" key="1">
    <citation type="submission" date="2019-03" db="EMBL/GenBank/DDBJ databases">
        <title>Genomic Encyclopedia of Type Strains, Phase IV (KMG-IV): sequencing the most valuable type-strain genomes for metagenomic binning, comparative biology and taxonomic classification.</title>
        <authorList>
            <person name="Goeker M."/>
        </authorList>
    </citation>
    <scope>NUCLEOTIDE SEQUENCE [LARGE SCALE GENOMIC DNA]</scope>
    <source>
        <strain evidence="2 3">DSM 100055</strain>
    </source>
</reference>
<keyword evidence="3" id="KW-1185">Reference proteome</keyword>
<evidence type="ECO:0000313" key="3">
    <source>
        <dbReference type="Proteomes" id="UP000294678"/>
    </source>
</evidence>
<dbReference type="Proteomes" id="UP000294678">
    <property type="component" value="Unassembled WGS sequence"/>
</dbReference>
<accession>A0AA46DYD8</accession>
<dbReference type="Pfam" id="PF01458">
    <property type="entry name" value="SUFBD_core"/>
    <property type="match status" value="1"/>
</dbReference>
<evidence type="ECO:0000259" key="1">
    <source>
        <dbReference type="Pfam" id="PF01458"/>
    </source>
</evidence>
<dbReference type="EMBL" id="SOBG01000005">
    <property type="protein sequence ID" value="TDT69881.1"/>
    <property type="molecule type" value="Genomic_DNA"/>
</dbReference>
<dbReference type="NCBIfam" id="TIGR01981">
    <property type="entry name" value="sufD"/>
    <property type="match status" value="1"/>
</dbReference>
<evidence type="ECO:0000313" key="2">
    <source>
        <dbReference type="EMBL" id="TDT69881.1"/>
    </source>
</evidence>
<dbReference type="InterPro" id="IPR055346">
    <property type="entry name" value="Fe-S_cluster_assembly_SufBD"/>
</dbReference>
<name>A0AA46DYD8_9FUSO</name>
<dbReference type="InterPro" id="IPR037284">
    <property type="entry name" value="SUF_FeS_clus_asmbl_SufBD_sf"/>
</dbReference>
<comment type="caution">
    <text evidence="2">The sequence shown here is derived from an EMBL/GenBank/DDBJ whole genome shotgun (WGS) entry which is preliminary data.</text>
</comment>
<dbReference type="SUPFAM" id="SSF101960">
    <property type="entry name" value="Stabilizer of iron transporter SufD"/>
    <property type="match status" value="1"/>
</dbReference>
<dbReference type="InterPro" id="IPR000825">
    <property type="entry name" value="SUF_FeS_clus_asmbl_SufBD_core"/>
</dbReference>
<dbReference type="InterPro" id="IPR011542">
    <property type="entry name" value="SUF_FeS_clus_asmbl_SufD"/>
</dbReference>
<organism evidence="2 3">
    <name type="scientific">Hypnocyclicus thermotrophus</name>
    <dbReference type="NCBI Taxonomy" id="1627895"/>
    <lineage>
        <taxon>Bacteria</taxon>
        <taxon>Fusobacteriati</taxon>
        <taxon>Fusobacteriota</taxon>
        <taxon>Fusobacteriia</taxon>
        <taxon>Fusobacteriales</taxon>
        <taxon>Fusobacteriaceae</taxon>
        <taxon>Hypnocyclicus</taxon>
    </lineage>
</organism>
<dbReference type="RefSeq" id="WP_134113287.1">
    <property type="nucleotide sequence ID" value="NZ_SOBG01000005.1"/>
</dbReference>